<dbReference type="OMA" id="DYIYSIM"/>
<reference evidence="1" key="2">
    <citation type="submission" date="2019-01" db="UniProtKB">
        <authorList>
            <consortium name="EnsemblPlants"/>
        </authorList>
    </citation>
    <scope>IDENTIFICATION</scope>
    <source>
        <strain evidence="1">cv. Heinz 1706</strain>
    </source>
</reference>
<dbReference type="InParanoid" id="A0A3Q7GEA0"/>
<name>A0A3Q7GEA0_SOLLC</name>
<reference evidence="1" key="1">
    <citation type="journal article" date="2012" name="Nature">
        <title>The tomato genome sequence provides insights into fleshy fruit evolution.</title>
        <authorList>
            <consortium name="Tomato Genome Consortium"/>
        </authorList>
    </citation>
    <scope>NUCLEOTIDE SEQUENCE [LARGE SCALE GENOMIC DNA]</scope>
    <source>
        <strain evidence="1">cv. Heinz 1706</strain>
    </source>
</reference>
<dbReference type="AlphaFoldDB" id="A0A3Q7GEA0"/>
<dbReference type="Proteomes" id="UP000004994">
    <property type="component" value="Chromosome 5"/>
</dbReference>
<sequence length="141" mass="16662">MTEITQMKKIQRVYNESMKLLDENLGDLRFYKYCSSFDKTDYIYSIMGDCHGINRQTLKNNLDGSTSTEQDVRDDISLALGEVFWETFKREVNEFDVVHAFNRQKTTYYFFTKEEEKLVICLELNQQASKKVAKILKDELP</sequence>
<protein>
    <submittedName>
        <fullName evidence="1">Uncharacterized protein</fullName>
    </submittedName>
</protein>
<accession>A0A3Q7GEA0</accession>
<organism evidence="1">
    <name type="scientific">Solanum lycopersicum</name>
    <name type="common">Tomato</name>
    <name type="synonym">Lycopersicon esculentum</name>
    <dbReference type="NCBI Taxonomy" id="4081"/>
    <lineage>
        <taxon>Eukaryota</taxon>
        <taxon>Viridiplantae</taxon>
        <taxon>Streptophyta</taxon>
        <taxon>Embryophyta</taxon>
        <taxon>Tracheophyta</taxon>
        <taxon>Spermatophyta</taxon>
        <taxon>Magnoliopsida</taxon>
        <taxon>eudicotyledons</taxon>
        <taxon>Gunneridae</taxon>
        <taxon>Pentapetalae</taxon>
        <taxon>asterids</taxon>
        <taxon>lamiids</taxon>
        <taxon>Solanales</taxon>
        <taxon>Solanaceae</taxon>
        <taxon>Solanoideae</taxon>
        <taxon>Solaneae</taxon>
        <taxon>Solanum</taxon>
        <taxon>Solanum subgen. Lycopersicon</taxon>
    </lineage>
</organism>
<evidence type="ECO:0000313" key="2">
    <source>
        <dbReference type="Proteomes" id="UP000004994"/>
    </source>
</evidence>
<dbReference type="EnsemblPlants" id="Solyc05g010775.1.1">
    <property type="protein sequence ID" value="Solyc05g010775.1.1"/>
    <property type="gene ID" value="Solyc05g010775.1"/>
</dbReference>
<keyword evidence="2" id="KW-1185">Reference proteome</keyword>
<evidence type="ECO:0000313" key="1">
    <source>
        <dbReference type="EnsemblPlants" id="Solyc05g010775.1.1"/>
    </source>
</evidence>
<dbReference type="Gramene" id="Solyc05g010775.1.1">
    <property type="protein sequence ID" value="Solyc05g010775.1.1"/>
    <property type="gene ID" value="Solyc05g010775.1"/>
</dbReference>
<proteinExistence type="predicted"/>